<keyword evidence="2" id="KW-1185">Reference proteome</keyword>
<evidence type="ECO:0000313" key="2">
    <source>
        <dbReference type="Proteomes" id="UP000318578"/>
    </source>
</evidence>
<dbReference type="Proteomes" id="UP000318578">
    <property type="component" value="Unassembled WGS sequence"/>
</dbReference>
<dbReference type="AlphaFoldDB" id="A0A558AHW2"/>
<dbReference type="OrthoDB" id="4281720at2"/>
<reference evidence="1 2" key="1">
    <citation type="submission" date="2019-07" db="EMBL/GenBank/DDBJ databases">
        <title>New species of Amycolatopsis and Streptomyces.</title>
        <authorList>
            <person name="Duangmal K."/>
            <person name="Teo W.F.A."/>
            <person name="Lipun K."/>
        </authorList>
    </citation>
    <scope>NUCLEOTIDE SEQUENCE [LARGE SCALE GENOMIC DNA]</scope>
    <source>
        <strain evidence="1 2">JCM 30562</strain>
    </source>
</reference>
<evidence type="ECO:0008006" key="3">
    <source>
        <dbReference type="Google" id="ProtNLM"/>
    </source>
</evidence>
<dbReference type="RefSeq" id="WP_144636155.1">
    <property type="nucleotide sequence ID" value="NZ_BNAX01000017.1"/>
</dbReference>
<name>A0A558AHW2_9PSEU</name>
<evidence type="ECO:0000313" key="1">
    <source>
        <dbReference type="EMBL" id="TVT23850.1"/>
    </source>
</evidence>
<sequence length="92" mass="10261">MLLRVVGLARSTFFYHQARLGRPDPRAGLKAVITDVFTSNHARYGHRDVHWELVKAGWQVAKKTVLKADAAARAGLPVTPREAMRLVSREIG</sequence>
<protein>
    <recommendedName>
        <fullName evidence="3">IS3 family transposase</fullName>
    </recommendedName>
</protein>
<comment type="caution">
    <text evidence="1">The sequence shown here is derived from an EMBL/GenBank/DDBJ whole genome shotgun (WGS) entry which is preliminary data.</text>
</comment>
<proteinExistence type="predicted"/>
<gene>
    <name evidence="1" type="ORF">FNH06_08265</name>
</gene>
<dbReference type="EMBL" id="VJZA01000009">
    <property type="protein sequence ID" value="TVT23850.1"/>
    <property type="molecule type" value="Genomic_DNA"/>
</dbReference>
<accession>A0A558AHW2</accession>
<organism evidence="1 2">
    <name type="scientific">Amycolatopsis acidiphila</name>
    <dbReference type="NCBI Taxonomy" id="715473"/>
    <lineage>
        <taxon>Bacteria</taxon>
        <taxon>Bacillati</taxon>
        <taxon>Actinomycetota</taxon>
        <taxon>Actinomycetes</taxon>
        <taxon>Pseudonocardiales</taxon>
        <taxon>Pseudonocardiaceae</taxon>
        <taxon>Amycolatopsis</taxon>
    </lineage>
</organism>